<evidence type="ECO:0000256" key="8">
    <source>
        <dbReference type="ARBA" id="ARBA00023121"/>
    </source>
</evidence>
<comment type="subcellular location">
    <subcellularLocation>
        <location evidence="2">Cell membrane</location>
    </subcellularLocation>
    <subcellularLocation>
        <location evidence="1">Nucleus</location>
    </subcellularLocation>
</comment>
<reference evidence="13 14" key="1">
    <citation type="journal article" date="2024" name="Plant Biotechnol. J.">
        <title>Dendrobium thyrsiflorum genome and its molecular insights into genes involved in important horticultural traits.</title>
        <authorList>
            <person name="Chen B."/>
            <person name="Wang J.Y."/>
            <person name="Zheng P.J."/>
            <person name="Li K.L."/>
            <person name="Liang Y.M."/>
            <person name="Chen X.F."/>
            <person name="Zhang C."/>
            <person name="Zhao X."/>
            <person name="He X."/>
            <person name="Zhang G.Q."/>
            <person name="Liu Z.J."/>
            <person name="Xu Q."/>
        </authorList>
    </citation>
    <scope>NUCLEOTIDE SEQUENCE [LARGE SCALE GENOMIC DNA]</scope>
    <source>
        <strain evidence="13">GZMU011</strain>
    </source>
</reference>
<dbReference type="Pfam" id="PF00168">
    <property type="entry name" value="C2"/>
    <property type="match status" value="1"/>
</dbReference>
<dbReference type="GO" id="GO:0008289">
    <property type="term" value="F:lipid binding"/>
    <property type="evidence" value="ECO:0007669"/>
    <property type="project" value="UniProtKB-KW"/>
</dbReference>
<evidence type="ECO:0000256" key="10">
    <source>
        <dbReference type="ARBA" id="ARBA00023242"/>
    </source>
</evidence>
<dbReference type="SUPFAM" id="SSF49562">
    <property type="entry name" value="C2 domain (Calcium/lipid-binding domain, CaLB)"/>
    <property type="match status" value="1"/>
</dbReference>
<dbReference type="InterPro" id="IPR035892">
    <property type="entry name" value="C2_domain_sf"/>
</dbReference>
<keyword evidence="7" id="KW-0106">Calcium</keyword>
<dbReference type="SMART" id="SM00239">
    <property type="entry name" value="C2"/>
    <property type="match status" value="1"/>
</dbReference>
<evidence type="ECO:0000256" key="5">
    <source>
        <dbReference type="ARBA" id="ARBA00022682"/>
    </source>
</evidence>
<dbReference type="PANTHER" id="PTHR45933">
    <property type="entry name" value="PROTEIN C2-DOMAIN ABA-RELATED 4"/>
    <property type="match status" value="1"/>
</dbReference>
<evidence type="ECO:0000256" key="9">
    <source>
        <dbReference type="ARBA" id="ARBA00023136"/>
    </source>
</evidence>
<keyword evidence="8" id="KW-0446">Lipid-binding</keyword>
<dbReference type="AlphaFoldDB" id="A0ABD0TZ10"/>
<evidence type="ECO:0000256" key="1">
    <source>
        <dbReference type="ARBA" id="ARBA00004123"/>
    </source>
</evidence>
<evidence type="ECO:0000256" key="2">
    <source>
        <dbReference type="ARBA" id="ARBA00004236"/>
    </source>
</evidence>
<organism evidence="13 14">
    <name type="scientific">Dendrobium thyrsiflorum</name>
    <name type="common">Pinecone-like raceme dendrobium</name>
    <name type="synonym">Orchid</name>
    <dbReference type="NCBI Taxonomy" id="117978"/>
    <lineage>
        <taxon>Eukaryota</taxon>
        <taxon>Viridiplantae</taxon>
        <taxon>Streptophyta</taxon>
        <taxon>Embryophyta</taxon>
        <taxon>Tracheophyta</taxon>
        <taxon>Spermatophyta</taxon>
        <taxon>Magnoliopsida</taxon>
        <taxon>Liliopsida</taxon>
        <taxon>Asparagales</taxon>
        <taxon>Orchidaceae</taxon>
        <taxon>Epidendroideae</taxon>
        <taxon>Malaxideae</taxon>
        <taxon>Dendrobiinae</taxon>
        <taxon>Dendrobium</taxon>
    </lineage>
</organism>
<keyword evidence="3" id="KW-0343">GTPase activation</keyword>
<keyword evidence="9" id="KW-0472">Membrane</keyword>
<dbReference type="Proteomes" id="UP001552299">
    <property type="component" value="Unassembled WGS sequence"/>
</dbReference>
<dbReference type="PANTHER" id="PTHR45933:SF5">
    <property type="entry name" value="PROTEIN C2-DOMAIN ABA-RELATED 4"/>
    <property type="match status" value="1"/>
</dbReference>
<evidence type="ECO:0000313" key="13">
    <source>
        <dbReference type="EMBL" id="KAL0904790.1"/>
    </source>
</evidence>
<keyword evidence="14" id="KW-1185">Reference proteome</keyword>
<accession>A0ABD0TZ10</accession>
<comment type="similarity">
    <text evidence="11">Belongs to the plant CAR protein family.</text>
</comment>
<evidence type="ECO:0000256" key="11">
    <source>
        <dbReference type="ARBA" id="ARBA00024037"/>
    </source>
</evidence>
<name>A0ABD0TZ10_DENTH</name>
<evidence type="ECO:0000259" key="12">
    <source>
        <dbReference type="PROSITE" id="PS50004"/>
    </source>
</evidence>
<comment type="caution">
    <text evidence="13">The sequence shown here is derived from an EMBL/GenBank/DDBJ whole genome shotgun (WGS) entry which is preliminary data.</text>
</comment>
<protein>
    <recommendedName>
        <fullName evidence="12">C2 domain-containing protein</fullName>
    </recommendedName>
</protein>
<keyword evidence="5" id="KW-0938">Abscisic acid signaling pathway</keyword>
<dbReference type="EMBL" id="JANQDX010000019">
    <property type="protein sequence ID" value="KAL0904790.1"/>
    <property type="molecule type" value="Genomic_DNA"/>
</dbReference>
<keyword evidence="4" id="KW-1003">Cell membrane</keyword>
<sequence>MLDRVLGLLRIRVVRGVNLAVRDVRSSDPYVVLRMGKQKLKTQVIKKTVNPEWDEELTFSVEDPSVPVKLEVYDKDTFSSDDPMGDAEFDIQPFFEAVKMDLKGAPPDGSVLRKQASTRVNCLAEESTIYLLNGKVVQDIVLRLRNVECGEIELQLRWVDLPSSKTSQPK</sequence>
<dbReference type="PRINTS" id="PR00360">
    <property type="entry name" value="C2DOMAIN"/>
</dbReference>
<dbReference type="GO" id="GO:0005096">
    <property type="term" value="F:GTPase activator activity"/>
    <property type="evidence" value="ECO:0007669"/>
    <property type="project" value="UniProtKB-KW"/>
</dbReference>
<dbReference type="PROSITE" id="PS50004">
    <property type="entry name" value="C2"/>
    <property type="match status" value="1"/>
</dbReference>
<dbReference type="GO" id="GO:0005634">
    <property type="term" value="C:nucleus"/>
    <property type="evidence" value="ECO:0007669"/>
    <property type="project" value="UniProtKB-SubCell"/>
</dbReference>
<proteinExistence type="inferred from homology"/>
<evidence type="ECO:0000256" key="4">
    <source>
        <dbReference type="ARBA" id="ARBA00022475"/>
    </source>
</evidence>
<feature type="domain" description="C2" evidence="12">
    <location>
        <begin position="1"/>
        <end position="104"/>
    </location>
</feature>
<dbReference type="Gene3D" id="2.60.40.150">
    <property type="entry name" value="C2 domain"/>
    <property type="match status" value="1"/>
</dbReference>
<keyword evidence="10" id="KW-0539">Nucleus</keyword>
<dbReference type="CDD" id="cd04038">
    <property type="entry name" value="C2_ArfGAP"/>
    <property type="match status" value="1"/>
</dbReference>
<evidence type="ECO:0000313" key="14">
    <source>
        <dbReference type="Proteomes" id="UP001552299"/>
    </source>
</evidence>
<dbReference type="InterPro" id="IPR044562">
    <property type="entry name" value="CAR1-11"/>
</dbReference>
<keyword evidence="6" id="KW-0479">Metal-binding</keyword>
<dbReference type="GO" id="GO:0046872">
    <property type="term" value="F:metal ion binding"/>
    <property type="evidence" value="ECO:0007669"/>
    <property type="project" value="UniProtKB-KW"/>
</dbReference>
<dbReference type="InterPro" id="IPR000008">
    <property type="entry name" value="C2_dom"/>
</dbReference>
<dbReference type="GO" id="GO:0005886">
    <property type="term" value="C:plasma membrane"/>
    <property type="evidence" value="ECO:0007669"/>
    <property type="project" value="UniProtKB-SubCell"/>
</dbReference>
<gene>
    <name evidence="13" type="ORF">M5K25_026940</name>
</gene>
<evidence type="ECO:0000256" key="7">
    <source>
        <dbReference type="ARBA" id="ARBA00022837"/>
    </source>
</evidence>
<evidence type="ECO:0000256" key="6">
    <source>
        <dbReference type="ARBA" id="ARBA00022723"/>
    </source>
</evidence>
<evidence type="ECO:0000256" key="3">
    <source>
        <dbReference type="ARBA" id="ARBA00022468"/>
    </source>
</evidence>
<dbReference type="GO" id="GO:0009738">
    <property type="term" value="P:abscisic acid-activated signaling pathway"/>
    <property type="evidence" value="ECO:0007669"/>
    <property type="project" value="UniProtKB-KW"/>
</dbReference>